<dbReference type="SUPFAM" id="SSF56219">
    <property type="entry name" value="DNase I-like"/>
    <property type="match status" value="1"/>
</dbReference>
<feature type="region of interest" description="Disordered" evidence="1">
    <location>
        <begin position="1"/>
        <end position="110"/>
    </location>
</feature>
<proteinExistence type="predicted"/>
<dbReference type="GO" id="GO:0003824">
    <property type="term" value="F:catalytic activity"/>
    <property type="evidence" value="ECO:0007669"/>
    <property type="project" value="InterPro"/>
</dbReference>
<feature type="domain" description="Endonuclease/exonuclease/phosphatase" evidence="2">
    <location>
        <begin position="652"/>
        <end position="770"/>
    </location>
</feature>
<accession>A0A8H4R0W0</accession>
<dbReference type="Gene3D" id="3.60.10.10">
    <property type="entry name" value="Endonuclease/exonuclease/phosphatase"/>
    <property type="match status" value="1"/>
</dbReference>
<dbReference type="Pfam" id="PF14529">
    <property type="entry name" value="Exo_endo_phos_2"/>
    <property type="match status" value="1"/>
</dbReference>
<dbReference type="Proteomes" id="UP000521872">
    <property type="component" value="Unassembled WGS sequence"/>
</dbReference>
<gene>
    <name evidence="3" type="ORF">D9613_000630</name>
</gene>
<comment type="caution">
    <text evidence="3">The sequence shown here is derived from an EMBL/GenBank/DDBJ whole genome shotgun (WGS) entry which is preliminary data.</text>
</comment>
<evidence type="ECO:0000313" key="3">
    <source>
        <dbReference type="EMBL" id="KAF4620343.1"/>
    </source>
</evidence>
<evidence type="ECO:0000256" key="1">
    <source>
        <dbReference type="SAM" id="MobiDB-lite"/>
    </source>
</evidence>
<name>A0A8H4R0W0_9AGAR</name>
<keyword evidence="4" id="KW-1185">Reference proteome</keyword>
<protein>
    <recommendedName>
        <fullName evidence="2">Endonuclease/exonuclease/phosphatase domain-containing protein</fullName>
    </recommendedName>
</protein>
<feature type="compositionally biased region" description="Pro residues" evidence="1">
    <location>
        <begin position="263"/>
        <end position="273"/>
    </location>
</feature>
<feature type="compositionally biased region" description="Basic and acidic residues" evidence="1">
    <location>
        <begin position="228"/>
        <end position="237"/>
    </location>
</feature>
<sequence>MPPKAAPPGDADRRSAPPSTQGARPSPTPAPSSVAGSRQSTLGPRNPERLRSMSAAPSDVSMDSTTSQPIDEDQEDQVSSGSATPAKRSRQSSPARDQRDQPATFAPRGSVPETFIESFKVFRGSLDRGLTAIQQLQDMPGNEAYVASIPYAEGFVQTVFALADRIRDIPHLAAQIPATTGDWSSFTNYFASAGGSGTLFNEGQWLSTPPPIDNDGDITLDPQTPKPKRTDKGKGRADPPAGPRPSRSGLALNAPPQGSRPSGPRPLPNPPVQPRQQPKKPEVQFARVGPPPPINKATKPKRTYASTLGQGPKRPVTIAQVAKVMPQLPLEAVAGPSGGQASGPLNARKRKKGAPSFVAGGPSRRQVLIGFGTGSDITCDFNLFIRRARTVLRDGGSSLQILSMEYAYTGYALHTDGVASEKDLEFIRGLAHNVFGDRTTGIHVGLPTSTSFIKIVDVPWYADVAMTKVITSDEIQGSLLRSPLGNDLPFACNARLVRNSPQSTMGTAYLDIWDSKSGSRAKKLINQSVMICGLRCFIREASAHVGTPICQRCWKWGHSEAGCRQRAAICPHCMGPHRLEEHRIVAKCCKGNAKANPPIPPTPADQDCPHKVHCVNCGGDHAASNRKCKFWVNRYDRTWIEAKYQEGNKTYHLMNVYNDVDGTAVRYLSNHVHELPQLHYMGGDFNIHSREWDPEVTHHRGDAINLLELAADLDLEQTQPSNPGPTFISHNPDLRPSVIDLVFHGIAESAGDCTFRDPVRQGPSDHIPIFTVVKLDDEIEPVMRRTIPRDSEAEQAMRTELPQKVADIQVGDLETRGDVERVVQALADAYAEAWIAHSKVSRITKHSQPWWNNECSAKLATYRNDKSDVNWHLFRDTVKRVKREFFKTRIGEIAYANRRPWDLMEWVKQHKLPACEAIRYQGQPCHGIDSLWNALHNTYNSASGRVVDMSVLDPLPNLIEREWPPFSSLELSEALESCSSRSSPGPDHIILKEVTRLGIEPRPSWTYTRCSNH</sequence>
<reference evidence="3 4" key="1">
    <citation type="submission" date="2019-12" db="EMBL/GenBank/DDBJ databases">
        <authorList>
            <person name="Floudas D."/>
            <person name="Bentzer J."/>
            <person name="Ahren D."/>
            <person name="Johansson T."/>
            <person name="Persson P."/>
            <person name="Tunlid A."/>
        </authorList>
    </citation>
    <scope>NUCLEOTIDE SEQUENCE [LARGE SCALE GENOMIC DNA]</scope>
    <source>
        <strain evidence="3 4">CBS 102.39</strain>
    </source>
</reference>
<evidence type="ECO:0000313" key="4">
    <source>
        <dbReference type="Proteomes" id="UP000521872"/>
    </source>
</evidence>
<feature type="compositionally biased region" description="Polar residues" evidence="1">
    <location>
        <begin position="34"/>
        <end position="43"/>
    </location>
</feature>
<feature type="region of interest" description="Disordered" evidence="1">
    <location>
        <begin position="201"/>
        <end position="311"/>
    </location>
</feature>
<evidence type="ECO:0000259" key="2">
    <source>
        <dbReference type="Pfam" id="PF14529"/>
    </source>
</evidence>
<organism evidence="3 4">
    <name type="scientific">Agrocybe pediades</name>
    <dbReference type="NCBI Taxonomy" id="84607"/>
    <lineage>
        <taxon>Eukaryota</taxon>
        <taxon>Fungi</taxon>
        <taxon>Dikarya</taxon>
        <taxon>Basidiomycota</taxon>
        <taxon>Agaricomycotina</taxon>
        <taxon>Agaricomycetes</taxon>
        <taxon>Agaricomycetidae</taxon>
        <taxon>Agaricales</taxon>
        <taxon>Agaricineae</taxon>
        <taxon>Strophariaceae</taxon>
        <taxon>Agrocybe</taxon>
    </lineage>
</organism>
<dbReference type="InterPro" id="IPR005135">
    <property type="entry name" value="Endo/exonuclease/phosphatase"/>
</dbReference>
<dbReference type="InterPro" id="IPR036691">
    <property type="entry name" value="Endo/exonu/phosph_ase_sf"/>
</dbReference>
<dbReference type="AlphaFoldDB" id="A0A8H4R0W0"/>
<dbReference type="EMBL" id="JAACJL010000015">
    <property type="protein sequence ID" value="KAF4620343.1"/>
    <property type="molecule type" value="Genomic_DNA"/>
</dbReference>
<feature type="region of interest" description="Disordered" evidence="1">
    <location>
        <begin position="333"/>
        <end position="359"/>
    </location>
</feature>